<keyword evidence="2" id="KW-0963">Cytoplasm</keyword>
<gene>
    <name evidence="4" type="ORF">CVM73_30095</name>
</gene>
<accession>A0A2M8R1D0</accession>
<feature type="region of interest" description="Disordered" evidence="3">
    <location>
        <begin position="1"/>
        <end position="70"/>
    </location>
</feature>
<keyword evidence="2" id="KW-0012">Acyltransferase</keyword>
<name>A0A2M8R1D0_9BRAD</name>
<evidence type="ECO:0000256" key="3">
    <source>
        <dbReference type="SAM" id="MobiDB-lite"/>
    </source>
</evidence>
<feature type="compositionally biased region" description="Low complexity" evidence="3">
    <location>
        <begin position="31"/>
        <end position="68"/>
    </location>
</feature>
<dbReference type="GO" id="GO:0005737">
    <property type="term" value="C:cytoplasm"/>
    <property type="evidence" value="ECO:0007669"/>
    <property type="project" value="UniProtKB-SubCell"/>
</dbReference>
<dbReference type="AlphaFoldDB" id="A0A2M8R1D0"/>
<comment type="caution">
    <text evidence="4">The sequence shown here is derived from an EMBL/GenBank/DDBJ whole genome shotgun (WGS) entry which is preliminary data.</text>
</comment>
<comment type="function">
    <text evidence="2">Involved in fatty acylation of protoxin at internal lysine residues, thereby converting it to the active toxin.</text>
</comment>
<comment type="similarity">
    <text evidence="1 2">Belongs to the RTX toxin acyltransferase family.</text>
</comment>
<dbReference type="EMBL" id="PGVG01000034">
    <property type="protein sequence ID" value="PJG51628.1"/>
    <property type="molecule type" value="Genomic_DNA"/>
</dbReference>
<feature type="compositionally biased region" description="Basic residues" evidence="3">
    <location>
        <begin position="1"/>
        <end position="15"/>
    </location>
</feature>
<sequence length="179" mass="18822">MPGTAKKARGAKRMTKTGAAMRVEEPAPNMAGQASAGLGDASGGAPHANGAQAASQSDASAAGAQAASPPKTVSQVLGEITWLMTQSPRHKAIPLGDLEWLVMPAILLQQFRIFYKGEQPVGVAFWALADEIVAKRIDAGDVRLTPAEWKSGMSRKIIDVVAPFGGESEMRDQMKPSKL</sequence>
<protein>
    <recommendedName>
        <fullName evidence="2">RTX toxin-activating lysine-acyltransferase</fullName>
        <ecNumber evidence="2">2.3.1.-</ecNumber>
    </recommendedName>
</protein>
<keyword evidence="2" id="KW-0808">Transferase</keyword>
<evidence type="ECO:0000313" key="4">
    <source>
        <dbReference type="EMBL" id="PJG51628.1"/>
    </source>
</evidence>
<evidence type="ECO:0000256" key="1">
    <source>
        <dbReference type="ARBA" id="ARBA00005686"/>
    </source>
</evidence>
<proteinExistence type="inferred from homology"/>
<keyword evidence="2" id="KW-0204">Cytolysis</keyword>
<dbReference type="GO" id="GO:0016746">
    <property type="term" value="F:acyltransferase activity"/>
    <property type="evidence" value="ECO:0007669"/>
    <property type="project" value="UniProtKB-UniRule"/>
</dbReference>
<keyword evidence="5" id="KW-1185">Reference proteome</keyword>
<dbReference type="OrthoDB" id="5431564at2"/>
<dbReference type="Proteomes" id="UP000231194">
    <property type="component" value="Unassembled WGS sequence"/>
</dbReference>
<dbReference type="EC" id="2.3.1.-" evidence="2"/>
<dbReference type="InterPro" id="IPR003996">
    <property type="entry name" value="RTX_toxin-activating_protC_bac"/>
</dbReference>
<dbReference type="Pfam" id="PF02794">
    <property type="entry name" value="HlyC"/>
    <property type="match status" value="1"/>
</dbReference>
<dbReference type="GO" id="GO:0009404">
    <property type="term" value="P:toxin metabolic process"/>
    <property type="evidence" value="ECO:0007669"/>
    <property type="project" value="UniProtKB-UniRule"/>
</dbReference>
<reference evidence="4 5" key="1">
    <citation type="submission" date="2017-11" db="EMBL/GenBank/DDBJ databases">
        <title>Bradyrhizobium forestalis sp. nov., an efficient nitrogen-fixing bacterium isolated from nodules of forest legume species in the Amazon.</title>
        <authorList>
            <person name="Costa E.M."/>
            <person name="Guimaraes A."/>
            <person name="Carvalho T.S."/>
            <person name="Rodrigues T.L."/>
            <person name="Ribeiro P.R.A."/>
            <person name="Lebbe L."/>
            <person name="Willems A."/>
            <person name="Moreira F.M.S."/>
        </authorList>
    </citation>
    <scope>NUCLEOTIDE SEQUENCE [LARGE SCALE GENOMIC DNA]</scope>
    <source>
        <strain evidence="4 5">INPA54B</strain>
    </source>
</reference>
<organism evidence="4 5">
    <name type="scientific">Bradyrhizobium forestalis</name>
    <dbReference type="NCBI Taxonomy" id="1419263"/>
    <lineage>
        <taxon>Bacteria</taxon>
        <taxon>Pseudomonadati</taxon>
        <taxon>Pseudomonadota</taxon>
        <taxon>Alphaproteobacteria</taxon>
        <taxon>Hyphomicrobiales</taxon>
        <taxon>Nitrobacteraceae</taxon>
        <taxon>Bradyrhizobium</taxon>
    </lineage>
</organism>
<evidence type="ECO:0000256" key="2">
    <source>
        <dbReference type="RuleBase" id="RU368102"/>
    </source>
</evidence>
<evidence type="ECO:0000313" key="5">
    <source>
        <dbReference type="Proteomes" id="UP000231194"/>
    </source>
</evidence>
<dbReference type="GO" id="GO:0031640">
    <property type="term" value="P:killing of cells of another organism"/>
    <property type="evidence" value="ECO:0007669"/>
    <property type="project" value="UniProtKB-KW"/>
</dbReference>
<comment type="subcellular location">
    <subcellularLocation>
        <location evidence="2">Cytoplasm</location>
    </subcellularLocation>
</comment>